<keyword evidence="2" id="KW-1185">Reference proteome</keyword>
<reference evidence="1 2" key="1">
    <citation type="submission" date="2024-09" db="EMBL/GenBank/DDBJ databases">
        <authorList>
            <person name="Sun Q."/>
            <person name="Mori K."/>
        </authorList>
    </citation>
    <scope>NUCLEOTIDE SEQUENCE [LARGE SCALE GENOMIC DNA]</scope>
    <source>
        <strain evidence="1 2">CCM 8654</strain>
    </source>
</reference>
<dbReference type="Proteomes" id="UP001589698">
    <property type="component" value="Unassembled WGS sequence"/>
</dbReference>
<dbReference type="InterPro" id="IPR029044">
    <property type="entry name" value="Nucleotide-diphossugar_trans"/>
</dbReference>
<evidence type="ECO:0008006" key="3">
    <source>
        <dbReference type="Google" id="ProtNLM"/>
    </source>
</evidence>
<name>A0ABV6DZR9_9ACTN</name>
<dbReference type="Gene3D" id="3.90.550.20">
    <property type="match status" value="1"/>
</dbReference>
<comment type="caution">
    <text evidence="1">The sequence shown here is derived from an EMBL/GenBank/DDBJ whole genome shotgun (WGS) entry which is preliminary data.</text>
</comment>
<evidence type="ECO:0000313" key="2">
    <source>
        <dbReference type="Proteomes" id="UP001589698"/>
    </source>
</evidence>
<dbReference type="SUPFAM" id="SSF53448">
    <property type="entry name" value="Nucleotide-diphospho-sugar transferases"/>
    <property type="match status" value="1"/>
</dbReference>
<evidence type="ECO:0000313" key="1">
    <source>
        <dbReference type="EMBL" id="MFC0222227.1"/>
    </source>
</evidence>
<gene>
    <name evidence="1" type="ORF">ACFFJG_07020</name>
</gene>
<accession>A0ABV6DZR9</accession>
<organism evidence="1 2">
    <name type="scientific">Nocardioides zeicaulis</name>
    <dbReference type="NCBI Taxonomy" id="1776857"/>
    <lineage>
        <taxon>Bacteria</taxon>
        <taxon>Bacillati</taxon>
        <taxon>Actinomycetota</taxon>
        <taxon>Actinomycetes</taxon>
        <taxon>Propionibacteriales</taxon>
        <taxon>Nocardioidaceae</taxon>
        <taxon>Nocardioides</taxon>
    </lineage>
</organism>
<dbReference type="RefSeq" id="WP_378517885.1">
    <property type="nucleotide sequence ID" value="NZ_CBCSDI010000021.1"/>
</dbReference>
<proteinExistence type="predicted"/>
<sequence>MPSPVPRIAARTRSALPPGTVRRLQSAKHHAAVFAKRARWGFPQWRGPLLEPLHAWRQRRPRAFPSDDYADTWLGRTVPARPVELGEPVPRRIFVVWTGDNDMSEQRARSLAEIRRVNADLEVVLVTPQNTGEWLVPDLALPPQYENLSLVHRSDVLRAYLLHVHGGGYSDVKRPLHAWAGAFDRLEASDAWLLGYTERHRLNVPLVGGCLQQDLRSASRQLLGYGGLVARSRTPITQEWWDRVCEVLEENDAALAAHPGNVRGDNPGYPLGWTEVLAHVVAPLTWKHQQHVLHDERVLPELRNYQ</sequence>
<protein>
    <recommendedName>
        <fullName evidence="3">Capsular biosynthesis protein</fullName>
    </recommendedName>
</protein>
<dbReference type="EMBL" id="JBHLXH010000001">
    <property type="protein sequence ID" value="MFC0222227.1"/>
    <property type="molecule type" value="Genomic_DNA"/>
</dbReference>